<feature type="non-terminal residue" evidence="3">
    <location>
        <position position="273"/>
    </location>
</feature>
<comment type="similarity">
    <text evidence="1">Belongs to the TolB family.</text>
</comment>
<accession>A0A381RP29</accession>
<feature type="non-terminal residue" evidence="3">
    <location>
        <position position="1"/>
    </location>
</feature>
<protein>
    <recommendedName>
        <fullName evidence="4">Dipeptidylpeptidase IV N-terminal domain-containing protein</fullName>
    </recommendedName>
</protein>
<feature type="region of interest" description="Disordered" evidence="2">
    <location>
        <begin position="248"/>
        <end position="273"/>
    </location>
</feature>
<evidence type="ECO:0000256" key="2">
    <source>
        <dbReference type="SAM" id="MobiDB-lite"/>
    </source>
</evidence>
<organism evidence="3">
    <name type="scientific">marine metagenome</name>
    <dbReference type="NCBI Taxonomy" id="408172"/>
    <lineage>
        <taxon>unclassified sequences</taxon>
        <taxon>metagenomes</taxon>
        <taxon>ecological metagenomes</taxon>
    </lineage>
</organism>
<evidence type="ECO:0000256" key="1">
    <source>
        <dbReference type="ARBA" id="ARBA00009820"/>
    </source>
</evidence>
<evidence type="ECO:0008006" key="4">
    <source>
        <dbReference type="Google" id="ProtNLM"/>
    </source>
</evidence>
<dbReference type="EMBL" id="UINC01002083">
    <property type="protein sequence ID" value="SUZ92718.1"/>
    <property type="molecule type" value="Genomic_DNA"/>
</dbReference>
<sequence>MTHSSFGGLGFLVLALAGSVDAQDKRPIQTEDMFDMRSVGAPVVSPDGAWIAYTLGRTSLEDERSYTRIYMSPAEGGEAVGLTVEGKSAGSPGWSPDGRYFTFTASRDEGENQVWALDRRGGEGFPLTDIEQGISGYRWSPDGTRLLLTIRDAEEKNEDKKENAPPEPWVIDRLQFKRDNLGYLTGDRRTHLYVFELGSRELHQLTTGDRDESLGVWSPDGTLIAFASNRTDEPDGNENSDIWIVASDLEEPTASPRRVTTNEGSDRSPAWSP</sequence>
<reference evidence="3" key="1">
    <citation type="submission" date="2018-05" db="EMBL/GenBank/DDBJ databases">
        <authorList>
            <person name="Lanie J.A."/>
            <person name="Ng W.-L."/>
            <person name="Kazmierczak K.M."/>
            <person name="Andrzejewski T.M."/>
            <person name="Davidsen T.M."/>
            <person name="Wayne K.J."/>
            <person name="Tettelin H."/>
            <person name="Glass J.I."/>
            <person name="Rusch D."/>
            <person name="Podicherti R."/>
            <person name="Tsui H.-C.T."/>
            <person name="Winkler M.E."/>
        </authorList>
    </citation>
    <scope>NUCLEOTIDE SEQUENCE</scope>
</reference>
<dbReference type="InterPro" id="IPR011659">
    <property type="entry name" value="WD40"/>
</dbReference>
<dbReference type="InterPro" id="IPR011042">
    <property type="entry name" value="6-blade_b-propeller_TolB-like"/>
</dbReference>
<dbReference type="AlphaFoldDB" id="A0A381RP29"/>
<dbReference type="PANTHER" id="PTHR36842:SF1">
    <property type="entry name" value="PROTEIN TOLB"/>
    <property type="match status" value="1"/>
</dbReference>
<dbReference type="Pfam" id="PF07676">
    <property type="entry name" value="PD40"/>
    <property type="match status" value="4"/>
</dbReference>
<proteinExistence type="inferred from homology"/>
<dbReference type="Gene3D" id="2.120.10.30">
    <property type="entry name" value="TolB, C-terminal domain"/>
    <property type="match status" value="2"/>
</dbReference>
<dbReference type="SUPFAM" id="SSF82171">
    <property type="entry name" value="DPP6 N-terminal domain-like"/>
    <property type="match status" value="1"/>
</dbReference>
<name>A0A381RP29_9ZZZZ</name>
<evidence type="ECO:0000313" key="3">
    <source>
        <dbReference type="EMBL" id="SUZ92718.1"/>
    </source>
</evidence>
<gene>
    <name evidence="3" type="ORF">METZ01_LOCUS45572</name>
</gene>
<dbReference type="PANTHER" id="PTHR36842">
    <property type="entry name" value="PROTEIN TOLB HOMOLOG"/>
    <property type="match status" value="1"/>
</dbReference>